<sequence length="194" mass="21545">MFPQLWGWCCATPETALPWHGENGLGTTGTSPELCQGSALAMVPAVRSACPSLPRAVWGDQGRWDPSVTWLERGGARWGTALGCGDTVSLLSAAQPPFTMCFRVKFYPTDPAALKEEITRYLVFLQIKRDLYHGRLLCKTSDAALLAAYILQAEIGDYDPGKHPEGYSSKFQFFPKHSEKLERKIAEIHKSELR</sequence>
<evidence type="ECO:0000313" key="2">
    <source>
        <dbReference type="Ensembl" id="ENSSCAP00000017702.1"/>
    </source>
</evidence>
<dbReference type="PROSITE" id="PS50057">
    <property type="entry name" value="FERM_3"/>
    <property type="match status" value="1"/>
</dbReference>
<dbReference type="CDD" id="cd14473">
    <property type="entry name" value="FERM_B-lobe"/>
    <property type="match status" value="1"/>
</dbReference>
<dbReference type="InterPro" id="IPR035963">
    <property type="entry name" value="FERM_2"/>
</dbReference>
<feature type="domain" description="FERM" evidence="1">
    <location>
        <begin position="1"/>
        <end position="194"/>
    </location>
</feature>
<dbReference type="InterPro" id="IPR014352">
    <property type="entry name" value="FERM/acyl-CoA-bd_prot_sf"/>
</dbReference>
<reference evidence="2" key="1">
    <citation type="submission" date="2025-08" db="UniProtKB">
        <authorList>
            <consortium name="Ensembl"/>
        </authorList>
    </citation>
    <scope>IDENTIFICATION</scope>
</reference>
<proteinExistence type="predicted"/>
<dbReference type="Gene3D" id="1.20.80.10">
    <property type="match status" value="1"/>
</dbReference>
<dbReference type="PRINTS" id="PR00935">
    <property type="entry name" value="BAND41"/>
</dbReference>
<dbReference type="PANTHER" id="PTHR23280:SF5">
    <property type="entry name" value="FERM DOMAIN-CONTAINING PROTEIN 5"/>
    <property type="match status" value="1"/>
</dbReference>
<name>A0A8C9NG55_SERCA</name>
<organism evidence="2 3">
    <name type="scientific">Serinus canaria</name>
    <name type="common">Island canary</name>
    <name type="synonym">Fringilla canaria</name>
    <dbReference type="NCBI Taxonomy" id="9135"/>
    <lineage>
        <taxon>Eukaryota</taxon>
        <taxon>Metazoa</taxon>
        <taxon>Chordata</taxon>
        <taxon>Craniata</taxon>
        <taxon>Vertebrata</taxon>
        <taxon>Euteleostomi</taxon>
        <taxon>Archelosauria</taxon>
        <taxon>Archosauria</taxon>
        <taxon>Dinosauria</taxon>
        <taxon>Saurischia</taxon>
        <taxon>Theropoda</taxon>
        <taxon>Coelurosauria</taxon>
        <taxon>Aves</taxon>
        <taxon>Neognathae</taxon>
        <taxon>Neoaves</taxon>
        <taxon>Telluraves</taxon>
        <taxon>Australaves</taxon>
        <taxon>Passeriformes</taxon>
        <taxon>Passeroidea</taxon>
        <taxon>Fringillidae</taxon>
        <taxon>Carduelinae</taxon>
        <taxon>Serinus</taxon>
    </lineage>
</organism>
<dbReference type="GO" id="GO:0005856">
    <property type="term" value="C:cytoskeleton"/>
    <property type="evidence" value="ECO:0007669"/>
    <property type="project" value="TreeGrafter"/>
</dbReference>
<accession>A0A8C9NG55</accession>
<dbReference type="PANTHER" id="PTHR23280">
    <property type="entry name" value="4.1 G PROTEIN"/>
    <property type="match status" value="1"/>
</dbReference>
<protein>
    <recommendedName>
        <fullName evidence="1">FERM domain-containing protein</fullName>
    </recommendedName>
</protein>
<dbReference type="GeneTree" id="ENSGT00940000156346"/>
<dbReference type="InterPro" id="IPR019748">
    <property type="entry name" value="FERM_central"/>
</dbReference>
<dbReference type="InterPro" id="IPR019749">
    <property type="entry name" value="Band_41_domain"/>
</dbReference>
<evidence type="ECO:0000259" key="1">
    <source>
        <dbReference type="PROSITE" id="PS50057"/>
    </source>
</evidence>
<dbReference type="GO" id="GO:0031032">
    <property type="term" value="P:actomyosin structure organization"/>
    <property type="evidence" value="ECO:0007669"/>
    <property type="project" value="TreeGrafter"/>
</dbReference>
<dbReference type="Proteomes" id="UP000694409">
    <property type="component" value="Unassembled WGS sequence"/>
</dbReference>
<dbReference type="Pfam" id="PF00373">
    <property type="entry name" value="FERM_M"/>
    <property type="match status" value="1"/>
</dbReference>
<dbReference type="FunFam" id="1.20.80.10:FF:000006">
    <property type="entry name" value="FERM domain-containing protein 5 isoform X1"/>
    <property type="match status" value="1"/>
</dbReference>
<dbReference type="SMART" id="SM00295">
    <property type="entry name" value="B41"/>
    <property type="match status" value="1"/>
</dbReference>
<dbReference type="AlphaFoldDB" id="A0A8C9NG55"/>
<reference evidence="2" key="2">
    <citation type="submission" date="2025-09" db="UniProtKB">
        <authorList>
            <consortium name="Ensembl"/>
        </authorList>
    </citation>
    <scope>IDENTIFICATION</scope>
</reference>
<keyword evidence="3" id="KW-1185">Reference proteome</keyword>
<dbReference type="SUPFAM" id="SSF47031">
    <property type="entry name" value="Second domain of FERM"/>
    <property type="match status" value="1"/>
</dbReference>
<dbReference type="Ensembl" id="ENSSCAT00000019822.1">
    <property type="protein sequence ID" value="ENSSCAP00000017702.1"/>
    <property type="gene ID" value="ENSSCAG00000012847.1"/>
</dbReference>
<dbReference type="InterPro" id="IPR000299">
    <property type="entry name" value="FERM_domain"/>
</dbReference>
<evidence type="ECO:0000313" key="3">
    <source>
        <dbReference type="Proteomes" id="UP000694409"/>
    </source>
</evidence>